<evidence type="ECO:0000313" key="4">
    <source>
        <dbReference type="EMBL" id="RDX48802.1"/>
    </source>
</evidence>
<sequence>MADLNPGFAGIPQTIPMDTGATLPHPAMSESQNDTDEARGEKLMAYWETRKTFFTEEQHKQAWEATADIVKKSSDEMVERWNKEIDTLLVYAGLFSAILTAFNVQSYPLLTPPPPDQVLLALQQISSQLSSYSVSSSSVNATYPAFNLQPSSPSPPPEQWVVWLNAVWFASLIFSLSAASVGIMVKQWLNQYSSGLSGSSQHIARLRQHRLNSLQKWCVGGIVSILPVLLQVGAVLFFAGLLILLWVLHQTVAMVASTLLVGALASFLVATIVIPAFTSDCPYLSPASVAIRETLQPAFHFWYRFRKWLNSQCRCSRRLYNPPGLARDPLMSIIAKILRRLCSYPSDISLGHPTRGRELLYVTRNQTQLDGDMVATAYATVMDHEYLDTAAICFTDISPGVAILCFDRIRTQDTRHGGLKPYHPCMWSGVVVASLCCRWTPLVVHHRPWSFANLKTAIDYLVRSSRTFPEKFNIPPSSWTRLSCADHLHAIRSGDSDLTIHQWFSDCTLDLPSLLLAHLSFWVARINPDYDFLGGDRDLRISIAVGMAEFASPSGPCSGWEVRSDTLDCLLGCIPHPDSPEYDEGTFQDIVRLANRALLHLADALFKFNKRGAIEDDLVLSTVWTVCRGLHRFEMMPQYGKVAGFPPPHFMEAVHDYLGLWESQDLDLTNFWLWIPLQEVRKQVDAYRCGEDRQRQNTVHVGTLVVTEHEDEHIPTSVCLRTDTEPGEGQREAAAVSGLAPLPGLTHTADG</sequence>
<dbReference type="EMBL" id="KZ857409">
    <property type="protein sequence ID" value="RDX48802.1"/>
    <property type="molecule type" value="Genomic_DNA"/>
</dbReference>
<dbReference type="OrthoDB" id="3219854at2759"/>
<organism evidence="4 5">
    <name type="scientific">Lentinus brumalis</name>
    <dbReference type="NCBI Taxonomy" id="2498619"/>
    <lineage>
        <taxon>Eukaryota</taxon>
        <taxon>Fungi</taxon>
        <taxon>Dikarya</taxon>
        <taxon>Basidiomycota</taxon>
        <taxon>Agaricomycotina</taxon>
        <taxon>Agaricomycetes</taxon>
        <taxon>Polyporales</taxon>
        <taxon>Polyporaceae</taxon>
        <taxon>Lentinus</taxon>
    </lineage>
</organism>
<dbReference type="Proteomes" id="UP000256964">
    <property type="component" value="Unassembled WGS sequence"/>
</dbReference>
<evidence type="ECO:0000313" key="5">
    <source>
        <dbReference type="Proteomes" id="UP000256964"/>
    </source>
</evidence>
<evidence type="ECO:0000256" key="2">
    <source>
        <dbReference type="SAM" id="Phobius"/>
    </source>
</evidence>
<keyword evidence="2" id="KW-0472">Membrane</keyword>
<keyword evidence="2" id="KW-1133">Transmembrane helix</keyword>
<dbReference type="InterPro" id="IPR045338">
    <property type="entry name" value="DUF6535"/>
</dbReference>
<feature type="domain" description="DUF6535" evidence="3">
    <location>
        <begin position="63"/>
        <end position="246"/>
    </location>
</feature>
<accession>A0A371D8H7</accession>
<dbReference type="AlphaFoldDB" id="A0A371D8H7"/>
<reference evidence="4 5" key="1">
    <citation type="journal article" date="2018" name="Biotechnol. Biofuels">
        <title>Integrative visual omics of the white-rot fungus Polyporus brumalis exposes the biotechnological potential of its oxidative enzymes for delignifying raw plant biomass.</title>
        <authorList>
            <person name="Miyauchi S."/>
            <person name="Rancon A."/>
            <person name="Drula E."/>
            <person name="Hage H."/>
            <person name="Chaduli D."/>
            <person name="Favel A."/>
            <person name="Grisel S."/>
            <person name="Henrissat B."/>
            <person name="Herpoel-Gimbert I."/>
            <person name="Ruiz-Duenas F.J."/>
            <person name="Chevret D."/>
            <person name="Hainaut M."/>
            <person name="Lin J."/>
            <person name="Wang M."/>
            <person name="Pangilinan J."/>
            <person name="Lipzen A."/>
            <person name="Lesage-Meessen L."/>
            <person name="Navarro D."/>
            <person name="Riley R."/>
            <person name="Grigoriev I.V."/>
            <person name="Zhou S."/>
            <person name="Raouche S."/>
            <person name="Rosso M.N."/>
        </authorList>
    </citation>
    <scope>NUCLEOTIDE SEQUENCE [LARGE SCALE GENOMIC DNA]</scope>
    <source>
        <strain evidence="4 5">BRFM 1820</strain>
    </source>
</reference>
<feature type="transmembrane region" description="Helical" evidence="2">
    <location>
        <begin position="254"/>
        <end position="277"/>
    </location>
</feature>
<feature type="transmembrane region" description="Helical" evidence="2">
    <location>
        <begin position="88"/>
        <end position="110"/>
    </location>
</feature>
<protein>
    <recommendedName>
        <fullName evidence="3">DUF6535 domain-containing protein</fullName>
    </recommendedName>
</protein>
<feature type="transmembrane region" description="Helical" evidence="2">
    <location>
        <begin position="217"/>
        <end position="248"/>
    </location>
</feature>
<feature type="transmembrane region" description="Helical" evidence="2">
    <location>
        <begin position="160"/>
        <end position="185"/>
    </location>
</feature>
<evidence type="ECO:0000256" key="1">
    <source>
        <dbReference type="SAM" id="MobiDB-lite"/>
    </source>
</evidence>
<feature type="region of interest" description="Disordered" evidence="1">
    <location>
        <begin position="1"/>
        <end position="36"/>
    </location>
</feature>
<gene>
    <name evidence="4" type="ORF">OH76DRAFT_1404351</name>
</gene>
<keyword evidence="5" id="KW-1185">Reference proteome</keyword>
<keyword evidence="2" id="KW-0812">Transmembrane</keyword>
<dbReference type="Pfam" id="PF20153">
    <property type="entry name" value="DUF6535"/>
    <property type="match status" value="1"/>
</dbReference>
<name>A0A371D8H7_9APHY</name>
<evidence type="ECO:0000259" key="3">
    <source>
        <dbReference type="Pfam" id="PF20153"/>
    </source>
</evidence>
<proteinExistence type="predicted"/>